<dbReference type="KEGG" id="palb:EJC50_02835"/>
<dbReference type="InterPro" id="IPR011008">
    <property type="entry name" value="Dimeric_a/b-barrel"/>
</dbReference>
<keyword evidence="2" id="KW-1185">Reference proteome</keyword>
<organism evidence="1 2">
    <name type="scientific">Paenibacillus albus</name>
    <dbReference type="NCBI Taxonomy" id="2495582"/>
    <lineage>
        <taxon>Bacteria</taxon>
        <taxon>Bacillati</taxon>
        <taxon>Bacillota</taxon>
        <taxon>Bacilli</taxon>
        <taxon>Bacillales</taxon>
        <taxon>Paenibacillaceae</taxon>
        <taxon>Paenibacillus</taxon>
    </lineage>
</organism>
<name>A0A3Q8X229_9BACL</name>
<proteinExistence type="predicted"/>
<dbReference type="AlphaFoldDB" id="A0A3Q8X229"/>
<evidence type="ECO:0000313" key="1">
    <source>
        <dbReference type="EMBL" id="AZN38727.1"/>
    </source>
</evidence>
<sequence>MEGELISVLQLRQGVGQLVRMKVLPAPYRHKQKDEVRHAISAIDRVWHDGSVQSGAILRATRGKHVISLAHVNTTEEETAAPNRYTVEISDHMSDQGYTVIEQGSKLSHFVNIFQFAPEKREELIAHFEHTLPYMRKQPGYVSTSLLLSVDQPLAVNIGQFNTSRHFRASMCKREVLGSFAKGYPLGIMAKVLGVLPKPPQLHLCELAHVVGEVHKSNIR</sequence>
<dbReference type="RefSeq" id="WP_126012114.1">
    <property type="nucleotide sequence ID" value="NZ_CP034437.1"/>
</dbReference>
<dbReference type="Proteomes" id="UP000272528">
    <property type="component" value="Chromosome"/>
</dbReference>
<dbReference type="OrthoDB" id="2568260at2"/>
<accession>A0A3Q8X229</accession>
<dbReference type="EMBL" id="CP034437">
    <property type="protein sequence ID" value="AZN38727.1"/>
    <property type="molecule type" value="Genomic_DNA"/>
</dbReference>
<dbReference type="SUPFAM" id="SSF54909">
    <property type="entry name" value="Dimeric alpha+beta barrel"/>
    <property type="match status" value="1"/>
</dbReference>
<dbReference type="Gene3D" id="3.30.70.100">
    <property type="match status" value="1"/>
</dbReference>
<reference evidence="2" key="1">
    <citation type="submission" date="2018-12" db="EMBL/GenBank/DDBJ databases">
        <title>Genome sequence of Peanibacillus sp.</title>
        <authorList>
            <person name="Subramani G."/>
            <person name="Srinivasan S."/>
            <person name="Kim M.K."/>
        </authorList>
    </citation>
    <scope>NUCLEOTIDE SEQUENCE [LARGE SCALE GENOMIC DNA]</scope>
    <source>
        <strain evidence="2">18JY67-1</strain>
    </source>
</reference>
<protein>
    <recommendedName>
        <fullName evidence="3">ABM domain-containing protein</fullName>
    </recommendedName>
</protein>
<evidence type="ECO:0000313" key="2">
    <source>
        <dbReference type="Proteomes" id="UP000272528"/>
    </source>
</evidence>
<evidence type="ECO:0008006" key="3">
    <source>
        <dbReference type="Google" id="ProtNLM"/>
    </source>
</evidence>
<gene>
    <name evidence="1" type="ORF">EJC50_02835</name>
</gene>